<proteinExistence type="predicted"/>
<comment type="caution">
    <text evidence="1">The sequence shown here is derived from an EMBL/GenBank/DDBJ whole genome shotgun (WGS) entry which is preliminary data.</text>
</comment>
<evidence type="ECO:0000313" key="1">
    <source>
        <dbReference type="EMBL" id="MDR7088872.1"/>
    </source>
</evidence>
<accession>A0ABU1UUM7</accession>
<reference evidence="1 2" key="1">
    <citation type="submission" date="2023-07" db="EMBL/GenBank/DDBJ databases">
        <title>Sorghum-associated microbial communities from plants grown in Nebraska, USA.</title>
        <authorList>
            <person name="Schachtman D."/>
        </authorList>
    </citation>
    <scope>NUCLEOTIDE SEQUENCE [LARGE SCALE GENOMIC DNA]</scope>
    <source>
        <strain evidence="1 2">BE190</strain>
    </source>
</reference>
<organism evidence="1 2">
    <name type="scientific">Cellvibrio fibrivorans</name>
    <dbReference type="NCBI Taxonomy" id="126350"/>
    <lineage>
        <taxon>Bacteria</taxon>
        <taxon>Pseudomonadati</taxon>
        <taxon>Pseudomonadota</taxon>
        <taxon>Gammaproteobacteria</taxon>
        <taxon>Cellvibrionales</taxon>
        <taxon>Cellvibrionaceae</taxon>
        <taxon>Cellvibrio</taxon>
    </lineage>
</organism>
<name>A0ABU1UUM7_9GAMM</name>
<dbReference type="EMBL" id="JAVDVX010000001">
    <property type="protein sequence ID" value="MDR7088872.1"/>
    <property type="molecule type" value="Genomic_DNA"/>
</dbReference>
<sequence length="184" mass="20359">MDTSKKEINVKEAIDSNVKNFLDDPKHKAWEQGSWEFFQANSNAKKGEYCTALFNKQGNIVALMGPGGSYKGALLAFSNIAEVANGGGKFPIPEKPGTIELALYQNDEPPAKVKAFHWDLGQENLVGDEKPLIVFAVPTIEAALETMEEKINFRLEYNGEIIEQVEWHSGQMAKQKLQACLSGK</sequence>
<dbReference type="Proteomes" id="UP001253595">
    <property type="component" value="Unassembled WGS sequence"/>
</dbReference>
<evidence type="ECO:0000313" key="2">
    <source>
        <dbReference type="Proteomes" id="UP001253595"/>
    </source>
</evidence>
<dbReference type="RefSeq" id="WP_310069087.1">
    <property type="nucleotide sequence ID" value="NZ_JAVDVX010000001.1"/>
</dbReference>
<gene>
    <name evidence="1" type="ORF">J2X05_000875</name>
</gene>
<protein>
    <submittedName>
        <fullName evidence="1">Uncharacterized protein</fullName>
    </submittedName>
</protein>
<keyword evidence="2" id="KW-1185">Reference proteome</keyword>